<organism evidence="1 2">
    <name type="scientific">Hyalomma asiaticum</name>
    <name type="common">Tick</name>
    <dbReference type="NCBI Taxonomy" id="266040"/>
    <lineage>
        <taxon>Eukaryota</taxon>
        <taxon>Metazoa</taxon>
        <taxon>Ecdysozoa</taxon>
        <taxon>Arthropoda</taxon>
        <taxon>Chelicerata</taxon>
        <taxon>Arachnida</taxon>
        <taxon>Acari</taxon>
        <taxon>Parasitiformes</taxon>
        <taxon>Ixodida</taxon>
        <taxon>Ixodoidea</taxon>
        <taxon>Ixodidae</taxon>
        <taxon>Hyalomminae</taxon>
        <taxon>Hyalomma</taxon>
    </lineage>
</organism>
<evidence type="ECO:0000313" key="1">
    <source>
        <dbReference type="EMBL" id="KAH6947249.1"/>
    </source>
</evidence>
<sequence>MYVDHHHHRQRSATGRQAPPRRPRPCASDAVVVVTDGTAAGIAAAAAMRPGKMSCPWCVAFGLAVVTIAVLVRRSQTFRYFFRLTTYYVLMSVVCAMTCVPAVFRPFNPANMILISHGLRRLRWTIGVEVVLLHAERIPKDRRFIMVVNHQSSLDVFGLMHVWQEFHPCLPVMKRELLYTGPLGIACYLSGCVFIDRGDRQQSHQALNERLQDVKNGKTSFMLFPEGTRNPESKMLPFKKGAFHMAVDCQAPVVPVVLSNYKSFFCCKDRKFNDGIIKLTVLPTVSTDGLSTDDVADLTKRVQDLMQDELDRQQAEANETQQLVPVATSAERAIVSDTHFASASTSDPELDTKGRPRDSRRIMKRSI</sequence>
<reference evidence="1" key="1">
    <citation type="submission" date="2020-05" db="EMBL/GenBank/DDBJ databases">
        <title>Large-scale comparative analyses of tick genomes elucidate their genetic diversity and vector capacities.</title>
        <authorList>
            <person name="Jia N."/>
            <person name="Wang J."/>
            <person name="Shi W."/>
            <person name="Du L."/>
            <person name="Sun Y."/>
            <person name="Zhan W."/>
            <person name="Jiang J."/>
            <person name="Wang Q."/>
            <person name="Zhang B."/>
            <person name="Ji P."/>
            <person name="Sakyi L.B."/>
            <person name="Cui X."/>
            <person name="Yuan T."/>
            <person name="Jiang B."/>
            <person name="Yang W."/>
            <person name="Lam T.T.-Y."/>
            <person name="Chang Q."/>
            <person name="Ding S."/>
            <person name="Wang X."/>
            <person name="Zhu J."/>
            <person name="Ruan X."/>
            <person name="Zhao L."/>
            <person name="Wei J."/>
            <person name="Que T."/>
            <person name="Du C."/>
            <person name="Cheng J."/>
            <person name="Dai P."/>
            <person name="Han X."/>
            <person name="Huang E."/>
            <person name="Gao Y."/>
            <person name="Liu J."/>
            <person name="Shao H."/>
            <person name="Ye R."/>
            <person name="Li L."/>
            <person name="Wei W."/>
            <person name="Wang X."/>
            <person name="Wang C."/>
            <person name="Yang T."/>
            <person name="Huo Q."/>
            <person name="Li W."/>
            <person name="Guo W."/>
            <person name="Chen H."/>
            <person name="Zhou L."/>
            <person name="Ni X."/>
            <person name="Tian J."/>
            <person name="Zhou Y."/>
            <person name="Sheng Y."/>
            <person name="Liu T."/>
            <person name="Pan Y."/>
            <person name="Xia L."/>
            <person name="Li J."/>
            <person name="Zhao F."/>
            <person name="Cao W."/>
        </authorList>
    </citation>
    <scope>NUCLEOTIDE SEQUENCE</scope>
    <source>
        <strain evidence="1">Hyas-2018</strain>
    </source>
</reference>
<dbReference type="Proteomes" id="UP000821845">
    <property type="component" value="Chromosome 1"/>
</dbReference>
<comment type="caution">
    <text evidence="1">The sequence shown here is derived from an EMBL/GenBank/DDBJ whole genome shotgun (WGS) entry which is preliminary data.</text>
</comment>
<accession>A0ACB7TM79</accession>
<protein>
    <submittedName>
        <fullName evidence="1">Uncharacterized protein</fullName>
    </submittedName>
</protein>
<dbReference type="EMBL" id="CM023481">
    <property type="protein sequence ID" value="KAH6947249.1"/>
    <property type="molecule type" value="Genomic_DNA"/>
</dbReference>
<name>A0ACB7TM79_HYAAI</name>
<proteinExistence type="predicted"/>
<gene>
    <name evidence="1" type="ORF">HPB50_017777</name>
</gene>
<keyword evidence="2" id="KW-1185">Reference proteome</keyword>
<evidence type="ECO:0000313" key="2">
    <source>
        <dbReference type="Proteomes" id="UP000821845"/>
    </source>
</evidence>